<dbReference type="Pfam" id="PF00450">
    <property type="entry name" value="Peptidase_S10"/>
    <property type="match status" value="1"/>
</dbReference>
<keyword evidence="4 6" id="KW-0378">Hydrolase</keyword>
<dbReference type="EC" id="3.4.16.-" evidence="6"/>
<evidence type="ECO:0000256" key="4">
    <source>
        <dbReference type="ARBA" id="ARBA00022801"/>
    </source>
</evidence>
<evidence type="ECO:0000256" key="5">
    <source>
        <dbReference type="ARBA" id="ARBA00023180"/>
    </source>
</evidence>
<comment type="similarity">
    <text evidence="1 6">Belongs to the peptidase S10 family.</text>
</comment>
<dbReference type="InterPro" id="IPR001563">
    <property type="entry name" value="Peptidase_S10"/>
</dbReference>
<dbReference type="GeneID" id="77805872"/>
<evidence type="ECO:0000256" key="3">
    <source>
        <dbReference type="ARBA" id="ARBA00022670"/>
    </source>
</evidence>
<dbReference type="PANTHER" id="PTHR11802">
    <property type="entry name" value="SERINE PROTEASE FAMILY S10 SERINE CARBOXYPEPTIDASE"/>
    <property type="match status" value="1"/>
</dbReference>
<name>A0ABY7D7D9_9BASI</name>
<feature type="signal peptide" evidence="6">
    <location>
        <begin position="1"/>
        <end position="24"/>
    </location>
</feature>
<dbReference type="Gene3D" id="3.40.50.1820">
    <property type="entry name" value="alpha/beta hydrolase"/>
    <property type="match status" value="1"/>
</dbReference>
<dbReference type="RefSeq" id="XP_053028543.1">
    <property type="nucleotide sequence ID" value="XM_053164988.1"/>
</dbReference>
<keyword evidence="9" id="KW-1185">Reference proteome</keyword>
<dbReference type="PROSITE" id="PS00131">
    <property type="entry name" value="CARBOXYPEPT_SER_SER"/>
    <property type="match status" value="1"/>
</dbReference>
<evidence type="ECO:0000256" key="7">
    <source>
        <dbReference type="SAM" id="MobiDB-lite"/>
    </source>
</evidence>
<organism evidence="8 9">
    <name type="scientific">Puccinia triticina</name>
    <dbReference type="NCBI Taxonomy" id="208348"/>
    <lineage>
        <taxon>Eukaryota</taxon>
        <taxon>Fungi</taxon>
        <taxon>Dikarya</taxon>
        <taxon>Basidiomycota</taxon>
        <taxon>Pucciniomycotina</taxon>
        <taxon>Pucciniomycetes</taxon>
        <taxon>Pucciniales</taxon>
        <taxon>Pucciniaceae</taxon>
        <taxon>Puccinia</taxon>
    </lineage>
</organism>
<dbReference type="Proteomes" id="UP001164743">
    <property type="component" value="Chromosome 18A"/>
</dbReference>
<dbReference type="SUPFAM" id="SSF53474">
    <property type="entry name" value="alpha/beta-Hydrolases"/>
    <property type="match status" value="1"/>
</dbReference>
<evidence type="ECO:0000256" key="2">
    <source>
        <dbReference type="ARBA" id="ARBA00022645"/>
    </source>
</evidence>
<sequence length="623" mass="68303">MLSLTTLSLEIILIIILSAPPATGGRIGLLESRHQRRTIDRRRAPGEVPVINGIIGGSPPGMDDLIDDQTDPVDRPRVYKNLLSHNDTAPVATNSSVQITATPSICPGQPASVTGYISLDPSRSLFFWFLEASDLIILMMNIGLHHIFETAQSRPIPADTLAQRRSRFKFNDRSVKFLVSKHHRSYIASFMEDSYALHDYISRLFQENGPCKIKLDSTGLDSNPEAWNENANMIYVDQPVGTGYSFGTRTAKSTSEAMNDLYESIQLLLAHPLFAKFVGRPFGVWTESYGGHYAPVLVNLILEMNAQLEHSKQPGKVIIPVSSMGIGNGLTNPLVQYLAYITYAQSNPYNQSMVSKEMIQAASKDYSTPTTGCRDLIKACQSSLKAASCRQAQSFCNRKILSPLAGDRDVYDVRQVASNPYPPDLVPILNDPKFKSMIGVSPTLNWTESNEDVYNDFFSSGDWMLDSSKELERIINYGVRTLLYAGDAGYIVNYQGVEALVTSLNTSSSQSFANQSFTDWVVDGEVAGNCKTAGSLSYLKIFEAGHEVPAYGKGKLGVGRAAKVFFDQTNDGRSICVPPNGGDSNLRQNNSNSPRDTLSATSALSRSFSSALFPLLACLYLAL</sequence>
<accession>A0ABY7D7D9</accession>
<feature type="compositionally biased region" description="Polar residues" evidence="7">
    <location>
        <begin position="582"/>
        <end position="596"/>
    </location>
</feature>
<keyword evidence="3 6" id="KW-0645">Protease</keyword>
<dbReference type="InterPro" id="IPR018202">
    <property type="entry name" value="Ser_caboxypep_ser_AS"/>
</dbReference>
<feature type="region of interest" description="Disordered" evidence="7">
    <location>
        <begin position="579"/>
        <end position="598"/>
    </location>
</feature>
<evidence type="ECO:0000256" key="6">
    <source>
        <dbReference type="RuleBase" id="RU361156"/>
    </source>
</evidence>
<gene>
    <name evidence="8" type="ORF">PtA15_18A44</name>
</gene>
<keyword evidence="5" id="KW-0325">Glycoprotein</keyword>
<dbReference type="PANTHER" id="PTHR11802:SF64">
    <property type="entry name" value="CARBOXYPEPTIDASE"/>
    <property type="match status" value="1"/>
</dbReference>
<dbReference type="InterPro" id="IPR029058">
    <property type="entry name" value="AB_hydrolase_fold"/>
</dbReference>
<dbReference type="EMBL" id="CP110438">
    <property type="protein sequence ID" value="WAQ92988.1"/>
    <property type="molecule type" value="Genomic_DNA"/>
</dbReference>
<protein>
    <recommendedName>
        <fullName evidence="6">Carboxypeptidase</fullName>
        <ecNumber evidence="6">3.4.16.-</ecNumber>
    </recommendedName>
</protein>
<evidence type="ECO:0000256" key="1">
    <source>
        <dbReference type="ARBA" id="ARBA00009431"/>
    </source>
</evidence>
<evidence type="ECO:0000313" key="8">
    <source>
        <dbReference type="EMBL" id="WAQ92988.1"/>
    </source>
</evidence>
<proteinExistence type="inferred from homology"/>
<evidence type="ECO:0000313" key="9">
    <source>
        <dbReference type="Proteomes" id="UP001164743"/>
    </source>
</evidence>
<reference evidence="8" key="1">
    <citation type="submission" date="2022-10" db="EMBL/GenBank/DDBJ databases">
        <title>Puccinia triticina Genome sequencing and assembly.</title>
        <authorList>
            <person name="Li C."/>
        </authorList>
    </citation>
    <scope>NUCLEOTIDE SEQUENCE</scope>
    <source>
        <strain evidence="8">Pt15</strain>
    </source>
</reference>
<dbReference type="Gene3D" id="1.10.287.410">
    <property type="match status" value="1"/>
</dbReference>
<dbReference type="PRINTS" id="PR00724">
    <property type="entry name" value="CRBOXYPTASEC"/>
</dbReference>
<keyword evidence="6" id="KW-0732">Signal</keyword>
<feature type="chain" id="PRO_5044967632" description="Carboxypeptidase" evidence="6">
    <location>
        <begin position="25"/>
        <end position="623"/>
    </location>
</feature>
<keyword evidence="2 6" id="KW-0121">Carboxypeptidase</keyword>